<dbReference type="OrthoDB" id="3350591at2759"/>
<dbReference type="STRING" id="602072.A0A1R3RJA4"/>
<sequence>MARLTTLGLINCSWMTALRHLLPEDPEYPDLSKRPIDGPNKLGNYVLAAAEWVVREEECRFVYGECRKMEKVPGGREGYRAMWSGERWREWKRQFGRVMRDERFKEVYREVAGRAWRMMGVVEGVQNGV</sequence>
<dbReference type="Proteomes" id="UP000188318">
    <property type="component" value="Unassembled WGS sequence"/>
</dbReference>
<dbReference type="OMA" id="CTKRERI"/>
<evidence type="ECO:0000313" key="1">
    <source>
        <dbReference type="EMBL" id="OOF94548.1"/>
    </source>
</evidence>
<dbReference type="AlphaFoldDB" id="A0A1R3RJA4"/>
<dbReference type="EMBL" id="KV907501">
    <property type="protein sequence ID" value="OOF94548.1"/>
    <property type="molecule type" value="Genomic_DNA"/>
</dbReference>
<accession>A0A1R3RJA4</accession>
<reference evidence="2" key="1">
    <citation type="journal article" date="2017" name="Genome Biol.">
        <title>Comparative genomics reveals high biological diversity and specific adaptations in the industrially and medically important fungal genus Aspergillus.</title>
        <authorList>
            <person name="de Vries R.P."/>
            <person name="Riley R."/>
            <person name="Wiebenga A."/>
            <person name="Aguilar-Osorio G."/>
            <person name="Amillis S."/>
            <person name="Uchima C.A."/>
            <person name="Anderluh G."/>
            <person name="Asadollahi M."/>
            <person name="Askin M."/>
            <person name="Barry K."/>
            <person name="Battaglia E."/>
            <person name="Bayram O."/>
            <person name="Benocci T."/>
            <person name="Braus-Stromeyer S.A."/>
            <person name="Caldana C."/>
            <person name="Canovas D."/>
            <person name="Cerqueira G.C."/>
            <person name="Chen F."/>
            <person name="Chen W."/>
            <person name="Choi C."/>
            <person name="Clum A."/>
            <person name="Dos Santos R.A."/>
            <person name="Damasio A.R."/>
            <person name="Diallinas G."/>
            <person name="Emri T."/>
            <person name="Fekete E."/>
            <person name="Flipphi M."/>
            <person name="Freyberg S."/>
            <person name="Gallo A."/>
            <person name="Gournas C."/>
            <person name="Habgood R."/>
            <person name="Hainaut M."/>
            <person name="Harispe M.L."/>
            <person name="Henrissat B."/>
            <person name="Hilden K.S."/>
            <person name="Hope R."/>
            <person name="Hossain A."/>
            <person name="Karabika E."/>
            <person name="Karaffa L."/>
            <person name="Karanyi Z."/>
            <person name="Krasevec N."/>
            <person name="Kuo A."/>
            <person name="Kusch H."/>
            <person name="LaButti K."/>
            <person name="Lagendijk E.L."/>
            <person name="Lapidus A."/>
            <person name="Levasseur A."/>
            <person name="Lindquist E."/>
            <person name="Lipzen A."/>
            <person name="Logrieco A.F."/>
            <person name="MacCabe A."/>
            <person name="Maekelae M.R."/>
            <person name="Malavazi I."/>
            <person name="Melin P."/>
            <person name="Meyer V."/>
            <person name="Mielnichuk N."/>
            <person name="Miskei M."/>
            <person name="Molnar A.P."/>
            <person name="Mule G."/>
            <person name="Ngan C.Y."/>
            <person name="Orejas M."/>
            <person name="Orosz E."/>
            <person name="Ouedraogo J.P."/>
            <person name="Overkamp K.M."/>
            <person name="Park H.-S."/>
            <person name="Perrone G."/>
            <person name="Piumi F."/>
            <person name="Punt P.J."/>
            <person name="Ram A.F."/>
            <person name="Ramon A."/>
            <person name="Rauscher S."/>
            <person name="Record E."/>
            <person name="Riano-Pachon D.M."/>
            <person name="Robert V."/>
            <person name="Roehrig J."/>
            <person name="Ruller R."/>
            <person name="Salamov A."/>
            <person name="Salih N.S."/>
            <person name="Samson R.A."/>
            <person name="Sandor E."/>
            <person name="Sanguinetti M."/>
            <person name="Schuetze T."/>
            <person name="Sepcic K."/>
            <person name="Shelest E."/>
            <person name="Sherlock G."/>
            <person name="Sophianopoulou V."/>
            <person name="Squina F.M."/>
            <person name="Sun H."/>
            <person name="Susca A."/>
            <person name="Todd R.B."/>
            <person name="Tsang A."/>
            <person name="Unkles S.E."/>
            <person name="van de Wiele N."/>
            <person name="van Rossen-Uffink D."/>
            <person name="Oliveira J.V."/>
            <person name="Vesth T.C."/>
            <person name="Visser J."/>
            <person name="Yu J.-H."/>
            <person name="Zhou M."/>
            <person name="Andersen M.R."/>
            <person name="Archer D.B."/>
            <person name="Baker S.E."/>
            <person name="Benoit I."/>
            <person name="Brakhage A.A."/>
            <person name="Braus G.H."/>
            <person name="Fischer R."/>
            <person name="Frisvad J.C."/>
            <person name="Goldman G.H."/>
            <person name="Houbraken J."/>
            <person name="Oakley B."/>
            <person name="Pocsi I."/>
            <person name="Scazzocchio C."/>
            <person name="Seiboth B."/>
            <person name="vanKuyk P.A."/>
            <person name="Wortman J."/>
            <person name="Dyer P.S."/>
            <person name="Grigoriev I.V."/>
        </authorList>
    </citation>
    <scope>NUCLEOTIDE SEQUENCE [LARGE SCALE GENOMIC DNA]</scope>
    <source>
        <strain evidence="2">ITEM 5010</strain>
    </source>
</reference>
<proteinExistence type="predicted"/>
<evidence type="ECO:0000313" key="2">
    <source>
        <dbReference type="Proteomes" id="UP000188318"/>
    </source>
</evidence>
<gene>
    <name evidence="1" type="ORF">ASPCADRAFT_6232</name>
</gene>
<name>A0A1R3RJA4_ASPC5</name>
<dbReference type="VEuPathDB" id="FungiDB:ASPCADRAFT_6232"/>
<keyword evidence="2" id="KW-1185">Reference proteome</keyword>
<protein>
    <submittedName>
        <fullName evidence="1">Uncharacterized protein</fullName>
    </submittedName>
</protein>
<organism evidence="1 2">
    <name type="scientific">Aspergillus carbonarius (strain ITEM 5010)</name>
    <dbReference type="NCBI Taxonomy" id="602072"/>
    <lineage>
        <taxon>Eukaryota</taxon>
        <taxon>Fungi</taxon>
        <taxon>Dikarya</taxon>
        <taxon>Ascomycota</taxon>
        <taxon>Pezizomycotina</taxon>
        <taxon>Eurotiomycetes</taxon>
        <taxon>Eurotiomycetidae</taxon>
        <taxon>Eurotiales</taxon>
        <taxon>Aspergillaceae</taxon>
        <taxon>Aspergillus</taxon>
        <taxon>Aspergillus subgen. Circumdati</taxon>
    </lineage>
</organism>